<evidence type="ECO:0000313" key="2">
    <source>
        <dbReference type="EMBL" id="MCT2409284.1"/>
    </source>
</evidence>
<comment type="caution">
    <text evidence="2">The sequence shown here is derived from an EMBL/GenBank/DDBJ whole genome shotgun (WGS) entry which is preliminary data.</text>
</comment>
<evidence type="ECO:0000256" key="1">
    <source>
        <dbReference type="SAM" id="Phobius"/>
    </source>
</evidence>
<keyword evidence="1" id="KW-0472">Membrane</keyword>
<proteinExistence type="predicted"/>
<keyword evidence="3" id="KW-1185">Reference proteome</keyword>
<gene>
    <name evidence="2" type="ORF">NZD88_17175</name>
</gene>
<keyword evidence="1" id="KW-1133">Transmembrane helix</keyword>
<sequence>MNRNKSLLIMLIIIAIVFLYNLIFSSKNGGGFLDEMREKEIKSIISKKYINYENHNIPFLVYDNKDSIVIYRDWWDKVSIGDSIIKPKGSLELVIKNSNKIERFNYEDKFGLETQ</sequence>
<protein>
    <submittedName>
        <fullName evidence="2">Uncharacterized protein</fullName>
    </submittedName>
</protein>
<evidence type="ECO:0000313" key="3">
    <source>
        <dbReference type="Proteomes" id="UP001142057"/>
    </source>
</evidence>
<dbReference type="EMBL" id="JANZQH010000009">
    <property type="protein sequence ID" value="MCT2409284.1"/>
    <property type="molecule type" value="Genomic_DNA"/>
</dbReference>
<organism evidence="2 3">
    <name type="scientific">Chryseobacterium pyrolae</name>
    <dbReference type="NCBI Taxonomy" id="2987481"/>
    <lineage>
        <taxon>Bacteria</taxon>
        <taxon>Pseudomonadati</taxon>
        <taxon>Bacteroidota</taxon>
        <taxon>Flavobacteriia</taxon>
        <taxon>Flavobacteriales</taxon>
        <taxon>Weeksellaceae</taxon>
        <taxon>Chryseobacterium group</taxon>
        <taxon>Chryseobacterium</taxon>
    </lineage>
</organism>
<name>A0ABT2IL20_9FLAO</name>
<feature type="transmembrane region" description="Helical" evidence="1">
    <location>
        <begin position="6"/>
        <end position="24"/>
    </location>
</feature>
<dbReference type="RefSeq" id="WP_259830759.1">
    <property type="nucleotide sequence ID" value="NZ_JANZQH010000009.1"/>
</dbReference>
<reference evidence="2" key="1">
    <citation type="submission" date="2022-08" db="EMBL/GenBank/DDBJ databases">
        <title>Chryseobacterium antibioticum,isolated from the rhizosphere soil of Pyrola in Tibet.</title>
        <authorList>
            <person name="Kan Y."/>
        </authorList>
    </citation>
    <scope>NUCLEOTIDE SEQUENCE</scope>
    <source>
        <strain evidence="2">Pc2-12</strain>
    </source>
</reference>
<keyword evidence="1" id="KW-0812">Transmembrane</keyword>
<accession>A0ABT2IL20</accession>
<dbReference type="Proteomes" id="UP001142057">
    <property type="component" value="Unassembled WGS sequence"/>
</dbReference>